<dbReference type="InterPro" id="IPR025139">
    <property type="entry name" value="DUF4062"/>
</dbReference>
<dbReference type="Pfam" id="PF13271">
    <property type="entry name" value="DUF4062"/>
    <property type="match status" value="1"/>
</dbReference>
<feature type="domain" description="DUF4062" evidence="1">
    <location>
        <begin position="5"/>
        <end position="90"/>
    </location>
</feature>
<evidence type="ECO:0000259" key="1">
    <source>
        <dbReference type="Pfam" id="PF13271"/>
    </source>
</evidence>
<evidence type="ECO:0000313" key="2">
    <source>
        <dbReference type="EMBL" id="MEC1178444.1"/>
    </source>
</evidence>
<comment type="caution">
    <text evidence="2">The sequence shown here is derived from an EMBL/GenBank/DDBJ whole genome shotgun (WGS) entry which is preliminary data.</text>
</comment>
<proteinExistence type="predicted"/>
<evidence type="ECO:0000313" key="3">
    <source>
        <dbReference type="Proteomes" id="UP001344888"/>
    </source>
</evidence>
<organism evidence="2 3">
    <name type="scientific">Metasolibacillus meyeri</name>
    <dbReference type="NCBI Taxonomy" id="1071052"/>
    <lineage>
        <taxon>Bacteria</taxon>
        <taxon>Bacillati</taxon>
        <taxon>Bacillota</taxon>
        <taxon>Bacilli</taxon>
        <taxon>Bacillales</taxon>
        <taxon>Caryophanaceae</taxon>
        <taxon>Metasolibacillus</taxon>
    </lineage>
</organism>
<name>A0AAW9NIF9_9BACL</name>
<dbReference type="AlphaFoldDB" id="A0AAW9NIF9"/>
<gene>
    <name evidence="2" type="ORF">P9B03_08120</name>
</gene>
<keyword evidence="3" id="KW-1185">Reference proteome</keyword>
<dbReference type="EMBL" id="JARSFG010000011">
    <property type="protein sequence ID" value="MEC1178444.1"/>
    <property type="molecule type" value="Genomic_DNA"/>
</dbReference>
<sequence length="327" mass="38479">MAKPKIFISSTFYDLKHVREDISHFVKEQGYDPILFEKGEIPYGRNERPEEYCYVEINNSDILVSIIGGRYGTDSSDIGYSITQKELKSALEQNKQVYIFIEKNVLAEYETYKINKDVEGIQFRHADDRKVYEFLDEIYQLPRNNPIFGFESSQEIIKFLRDQWAGLFQRLLKNEEDTSQIEIIKSLKGTVSTLKDMINIITEKSENQGAAFNEIILFNHPLFARIKEVLNINYRVSFLDYTEMEQLFLARQFKLSVNQDPFAEFANEYYVFFNNLNKSNDIYIKVSKDLFDENKKLKPQQGVIEKNCVIREELIKVLNFSDDDLPF</sequence>
<accession>A0AAW9NIF9</accession>
<dbReference type="Proteomes" id="UP001344888">
    <property type="component" value="Unassembled WGS sequence"/>
</dbReference>
<protein>
    <submittedName>
        <fullName evidence="2">DUF4062 domain-containing protein</fullName>
    </submittedName>
</protein>
<reference evidence="2 3" key="1">
    <citation type="submission" date="2023-03" db="EMBL/GenBank/DDBJ databases">
        <title>Bacillus Genome Sequencing.</title>
        <authorList>
            <person name="Dunlap C."/>
        </authorList>
    </citation>
    <scope>NUCLEOTIDE SEQUENCE [LARGE SCALE GENOMIC DNA]</scope>
    <source>
        <strain evidence="2 3">B-59205</strain>
    </source>
</reference>